<protein>
    <submittedName>
        <fullName evidence="2">DNA-binding MarR family transcriptional regulator</fullName>
    </submittedName>
</protein>
<dbReference type="GO" id="GO:0003677">
    <property type="term" value="F:DNA binding"/>
    <property type="evidence" value="ECO:0007669"/>
    <property type="project" value="UniProtKB-KW"/>
</dbReference>
<feature type="domain" description="HTH marR-type" evidence="1">
    <location>
        <begin position="5"/>
        <end position="139"/>
    </location>
</feature>
<dbReference type="Gene3D" id="1.10.10.10">
    <property type="entry name" value="Winged helix-like DNA-binding domain superfamily/Winged helix DNA-binding domain"/>
    <property type="match status" value="1"/>
</dbReference>
<dbReference type="Pfam" id="PF12802">
    <property type="entry name" value="MarR_2"/>
    <property type="match status" value="1"/>
</dbReference>
<gene>
    <name evidence="2" type="ORF">HDF10_000116</name>
</gene>
<dbReference type="SUPFAM" id="SSF46785">
    <property type="entry name" value="Winged helix' DNA-binding domain"/>
    <property type="match status" value="1"/>
</dbReference>
<dbReference type="AlphaFoldDB" id="A0A7W8N358"/>
<dbReference type="InterPro" id="IPR039422">
    <property type="entry name" value="MarR/SlyA-like"/>
</dbReference>
<sequence length="150" mass="16327">MKKISHNIARTLMVASRAHTSAVTARLALRGYDDFPFASASLLWLMDEGGTRSTVLAQRAGVTKQAMSQLVRLMERQGYLEQVPDPTDTRAKVVRMTERGEAVKTACVEVREELNRKVARALGVKEAGRLEANLDAAAALFGEIAGTSPQ</sequence>
<evidence type="ECO:0000259" key="1">
    <source>
        <dbReference type="PROSITE" id="PS50995"/>
    </source>
</evidence>
<dbReference type="GO" id="GO:0003700">
    <property type="term" value="F:DNA-binding transcription factor activity"/>
    <property type="evidence" value="ECO:0007669"/>
    <property type="project" value="InterPro"/>
</dbReference>
<name>A0A7W8N358_9BACT</name>
<accession>A0A7W8N358</accession>
<evidence type="ECO:0000313" key="3">
    <source>
        <dbReference type="Proteomes" id="UP000569092"/>
    </source>
</evidence>
<dbReference type="PANTHER" id="PTHR33164:SF95">
    <property type="entry name" value="TRANSCRIPTIONAL REGULATOR"/>
    <property type="match status" value="1"/>
</dbReference>
<dbReference type="Proteomes" id="UP000569092">
    <property type="component" value="Unassembled WGS sequence"/>
</dbReference>
<dbReference type="PROSITE" id="PS50995">
    <property type="entry name" value="HTH_MARR_2"/>
    <property type="match status" value="1"/>
</dbReference>
<evidence type="ECO:0000313" key="2">
    <source>
        <dbReference type="EMBL" id="MBB5342166.1"/>
    </source>
</evidence>
<dbReference type="SMART" id="SM00347">
    <property type="entry name" value="HTH_MARR"/>
    <property type="match status" value="1"/>
</dbReference>
<dbReference type="InterPro" id="IPR000835">
    <property type="entry name" value="HTH_MarR-typ"/>
</dbReference>
<comment type="caution">
    <text evidence="2">The sequence shown here is derived from an EMBL/GenBank/DDBJ whole genome shotgun (WGS) entry which is preliminary data.</text>
</comment>
<keyword evidence="2" id="KW-0238">DNA-binding</keyword>
<dbReference type="InterPro" id="IPR036390">
    <property type="entry name" value="WH_DNA-bd_sf"/>
</dbReference>
<dbReference type="PANTHER" id="PTHR33164">
    <property type="entry name" value="TRANSCRIPTIONAL REGULATOR, MARR FAMILY"/>
    <property type="match status" value="1"/>
</dbReference>
<dbReference type="GO" id="GO:0006950">
    <property type="term" value="P:response to stress"/>
    <property type="evidence" value="ECO:0007669"/>
    <property type="project" value="TreeGrafter"/>
</dbReference>
<organism evidence="2 3">
    <name type="scientific">Tunturiibacter lichenicola</name>
    <dbReference type="NCBI Taxonomy" id="2051959"/>
    <lineage>
        <taxon>Bacteria</taxon>
        <taxon>Pseudomonadati</taxon>
        <taxon>Acidobacteriota</taxon>
        <taxon>Terriglobia</taxon>
        <taxon>Terriglobales</taxon>
        <taxon>Acidobacteriaceae</taxon>
        <taxon>Tunturiibacter</taxon>
    </lineage>
</organism>
<dbReference type="EMBL" id="JACHDZ010000001">
    <property type="protein sequence ID" value="MBB5342166.1"/>
    <property type="molecule type" value="Genomic_DNA"/>
</dbReference>
<dbReference type="InterPro" id="IPR036388">
    <property type="entry name" value="WH-like_DNA-bd_sf"/>
</dbReference>
<proteinExistence type="predicted"/>
<reference evidence="2 3" key="1">
    <citation type="submission" date="2020-08" db="EMBL/GenBank/DDBJ databases">
        <title>Genomic Encyclopedia of Type Strains, Phase IV (KMG-V): Genome sequencing to study the core and pangenomes of soil and plant-associated prokaryotes.</title>
        <authorList>
            <person name="Whitman W."/>
        </authorList>
    </citation>
    <scope>NUCLEOTIDE SEQUENCE [LARGE SCALE GENOMIC DNA]</scope>
    <source>
        <strain evidence="2 3">M8US30</strain>
    </source>
</reference>